<dbReference type="SUPFAM" id="SSF53474">
    <property type="entry name" value="alpha/beta-Hydrolases"/>
    <property type="match status" value="1"/>
</dbReference>
<protein>
    <recommendedName>
        <fullName evidence="2">Alpha/beta hydrolase fold-3 domain-containing protein</fullName>
    </recommendedName>
</protein>
<name>A0A9W9D3Y0_9PLEO</name>
<sequence>MGDNTQLSSVSRTLAKLYSAIAVNIAYRLAPAHNFPTAAYDTHDTIIWLSKNASSLGAELSKGFILLGASAGANLAAVTSQKWISTRSSPPITGVSLAVPWLLSSEIVPEEYKDLWLSREQDQDAMILNKAAIAYMMAAYEPDVHSPEFSPFNTPRAHRGLPLVHIQVCGSDPLRDDGLLYEKVMRDHGVKTRMEVYPGVPHGFSLFRGLPLAKRSFFDEILAIGWLLGDEKTEEDIEQLLPDDDYLSI</sequence>
<dbReference type="Pfam" id="PF07859">
    <property type="entry name" value="Abhydrolase_3"/>
    <property type="match status" value="1"/>
</dbReference>
<evidence type="ECO:0000256" key="1">
    <source>
        <dbReference type="ARBA" id="ARBA00022801"/>
    </source>
</evidence>
<evidence type="ECO:0000313" key="3">
    <source>
        <dbReference type="EMBL" id="KAJ4400694.1"/>
    </source>
</evidence>
<dbReference type="InterPro" id="IPR013094">
    <property type="entry name" value="AB_hydrolase_3"/>
</dbReference>
<dbReference type="InterPro" id="IPR029058">
    <property type="entry name" value="AB_hydrolase_fold"/>
</dbReference>
<reference evidence="3" key="1">
    <citation type="submission" date="2022-10" db="EMBL/GenBank/DDBJ databases">
        <title>Tapping the CABI collections for fungal endophytes: first genome assemblies for Collariella, Neodidymelliopsis, Ascochyta clinopodiicola, Didymella pomorum, Didymosphaeria variabile, Neocosmospora piperis and Neocucurbitaria cava.</title>
        <authorList>
            <person name="Hill R."/>
        </authorList>
    </citation>
    <scope>NUCLEOTIDE SEQUENCE</scope>
    <source>
        <strain evidence="3">IMI 355091</strain>
    </source>
</reference>
<organism evidence="3 4">
    <name type="scientific">Didymella pomorum</name>
    <dbReference type="NCBI Taxonomy" id="749634"/>
    <lineage>
        <taxon>Eukaryota</taxon>
        <taxon>Fungi</taxon>
        <taxon>Dikarya</taxon>
        <taxon>Ascomycota</taxon>
        <taxon>Pezizomycotina</taxon>
        <taxon>Dothideomycetes</taxon>
        <taxon>Pleosporomycetidae</taxon>
        <taxon>Pleosporales</taxon>
        <taxon>Pleosporineae</taxon>
        <taxon>Didymellaceae</taxon>
        <taxon>Didymella</taxon>
    </lineage>
</organism>
<dbReference type="Proteomes" id="UP001140510">
    <property type="component" value="Unassembled WGS sequence"/>
</dbReference>
<proteinExistence type="predicted"/>
<dbReference type="PANTHER" id="PTHR48081">
    <property type="entry name" value="AB HYDROLASE SUPERFAMILY PROTEIN C4A8.06C"/>
    <property type="match status" value="1"/>
</dbReference>
<dbReference type="EMBL" id="JAPEVA010000085">
    <property type="protein sequence ID" value="KAJ4400694.1"/>
    <property type="molecule type" value="Genomic_DNA"/>
</dbReference>
<keyword evidence="1" id="KW-0378">Hydrolase</keyword>
<dbReference type="OrthoDB" id="408631at2759"/>
<evidence type="ECO:0000259" key="2">
    <source>
        <dbReference type="Pfam" id="PF07859"/>
    </source>
</evidence>
<comment type="caution">
    <text evidence="3">The sequence shown here is derived from an EMBL/GenBank/DDBJ whole genome shotgun (WGS) entry which is preliminary data.</text>
</comment>
<dbReference type="AlphaFoldDB" id="A0A9W9D3Y0"/>
<dbReference type="InterPro" id="IPR050300">
    <property type="entry name" value="GDXG_lipolytic_enzyme"/>
</dbReference>
<accession>A0A9W9D3Y0</accession>
<dbReference type="PANTHER" id="PTHR48081:SF8">
    <property type="entry name" value="ALPHA_BETA HYDROLASE FOLD-3 DOMAIN-CONTAINING PROTEIN-RELATED"/>
    <property type="match status" value="1"/>
</dbReference>
<evidence type="ECO:0000313" key="4">
    <source>
        <dbReference type="Proteomes" id="UP001140510"/>
    </source>
</evidence>
<feature type="domain" description="Alpha/beta hydrolase fold-3" evidence="2">
    <location>
        <begin position="8"/>
        <end position="205"/>
    </location>
</feature>
<gene>
    <name evidence="3" type="ORF">N0V91_008532</name>
</gene>
<dbReference type="Gene3D" id="3.40.50.1820">
    <property type="entry name" value="alpha/beta hydrolase"/>
    <property type="match status" value="1"/>
</dbReference>
<keyword evidence="4" id="KW-1185">Reference proteome</keyword>
<dbReference type="GO" id="GO:0016787">
    <property type="term" value="F:hydrolase activity"/>
    <property type="evidence" value="ECO:0007669"/>
    <property type="project" value="UniProtKB-KW"/>
</dbReference>